<dbReference type="PANTHER" id="PTHR35910:SF1">
    <property type="entry name" value="2EXR DOMAIN-CONTAINING PROTEIN"/>
    <property type="match status" value="1"/>
</dbReference>
<accession>A0A8H4LR87</accession>
<sequence length="562" mass="66530">MPLLRQVVSRLECVIFGRTFLGLKTDPNGFMGCDPRRIRIVPKFEKLSYNATPMETHLKQMDLGPKDLRRDVYNWLKALLRWQVEYSDHAVDYRVLVGFMGLDGEPEIVKRDDDFRWVGYEEWRAALPPIRVACFDEKTIRELSQEMRPAPQPALGFWLFPLEALGPLADINENYDNWSPFWESHRDIDISESPRALHASSIKIDSRATCYQSTSSIGYEMTDTFPQFPRLPREIRLMIWELSLHRKRILHVDLDFLRPAPEPWKWAPILWQQNMISKFFLVNSESRYAALCFYRVHFPCEYRYNGRAEKNATFYFNPELDIIEITGWKMFAEFAHSLWVNDPRHVGLINLMLTSYDSFNGINQDHTNIPLLRQMLSRLQRVIFGCSFLTLEGEWDGSKHIRPRHCDSIPDFDASTYDFRSMQAHLRDIDLCRDLRHVRYVEWDIERWLAILSRWQVQYHDHEVDYRLMFSRQGKHDEPGTGDRSGRSRWVDFSEWVNWEQTEQSNIHQQLRPRLALGFWLIPMEAYAASLPNIGRNYGLRACADRSLDLAELYLFHLPRLA</sequence>
<dbReference type="InterPro" id="IPR045518">
    <property type="entry name" value="2EXR"/>
</dbReference>
<evidence type="ECO:0000259" key="1">
    <source>
        <dbReference type="Pfam" id="PF20150"/>
    </source>
</evidence>
<dbReference type="PANTHER" id="PTHR35910">
    <property type="entry name" value="2EXR DOMAIN-CONTAINING PROTEIN"/>
    <property type="match status" value="1"/>
</dbReference>
<dbReference type="EMBL" id="JAADYS010000057">
    <property type="protein sequence ID" value="KAF4472622.1"/>
    <property type="molecule type" value="Genomic_DNA"/>
</dbReference>
<feature type="domain" description="2EXR" evidence="1">
    <location>
        <begin position="225"/>
        <end position="323"/>
    </location>
</feature>
<evidence type="ECO:0000313" key="2">
    <source>
        <dbReference type="EMBL" id="KAF4472622.1"/>
    </source>
</evidence>
<keyword evidence="3" id="KW-1185">Reference proteome</keyword>
<dbReference type="OrthoDB" id="3469466at2759"/>
<dbReference type="Proteomes" id="UP000554235">
    <property type="component" value="Unassembled WGS sequence"/>
</dbReference>
<protein>
    <recommendedName>
        <fullName evidence="1">2EXR domain-containing protein</fullName>
    </recommendedName>
</protein>
<comment type="caution">
    <text evidence="2">The sequence shown here is derived from an EMBL/GenBank/DDBJ whole genome shotgun (WGS) entry which is preliminary data.</text>
</comment>
<reference evidence="2 3" key="1">
    <citation type="submission" date="2020-01" db="EMBL/GenBank/DDBJ databases">
        <title>Identification and distribution of gene clusters putatively required for synthesis of sphingolipid metabolism inhibitors in phylogenetically diverse species of the filamentous fungus Fusarium.</title>
        <authorList>
            <person name="Kim H.-S."/>
            <person name="Busman M."/>
            <person name="Brown D.W."/>
            <person name="Divon H."/>
            <person name="Uhlig S."/>
            <person name="Proctor R.H."/>
        </authorList>
    </citation>
    <scope>NUCLEOTIDE SEQUENCE [LARGE SCALE GENOMIC DNA]</scope>
    <source>
        <strain evidence="2 3">NRRL 20459</strain>
    </source>
</reference>
<dbReference type="Pfam" id="PF20150">
    <property type="entry name" value="2EXR"/>
    <property type="match status" value="1"/>
</dbReference>
<proteinExistence type="predicted"/>
<dbReference type="AlphaFoldDB" id="A0A8H4LR87"/>
<name>A0A8H4LR87_9HYPO</name>
<gene>
    <name evidence="2" type="ORF">FALBO_489</name>
</gene>
<evidence type="ECO:0000313" key="3">
    <source>
        <dbReference type="Proteomes" id="UP000554235"/>
    </source>
</evidence>
<organism evidence="2 3">
    <name type="scientific">Fusarium albosuccineum</name>
    <dbReference type="NCBI Taxonomy" id="1237068"/>
    <lineage>
        <taxon>Eukaryota</taxon>
        <taxon>Fungi</taxon>
        <taxon>Dikarya</taxon>
        <taxon>Ascomycota</taxon>
        <taxon>Pezizomycotina</taxon>
        <taxon>Sordariomycetes</taxon>
        <taxon>Hypocreomycetidae</taxon>
        <taxon>Hypocreales</taxon>
        <taxon>Nectriaceae</taxon>
        <taxon>Fusarium</taxon>
        <taxon>Fusarium decemcellulare species complex</taxon>
    </lineage>
</organism>